<reference evidence="2 3" key="1">
    <citation type="submission" date="2019-08" db="EMBL/GenBank/DDBJ databases">
        <title>Deep-cultivation of Planctomycetes and their phenomic and genomic characterization uncovers novel biology.</title>
        <authorList>
            <person name="Wiegand S."/>
            <person name="Jogler M."/>
            <person name="Boedeker C."/>
            <person name="Pinto D."/>
            <person name="Vollmers J."/>
            <person name="Rivas-Marin E."/>
            <person name="Kohn T."/>
            <person name="Peeters S.H."/>
            <person name="Heuer A."/>
            <person name="Rast P."/>
            <person name="Oberbeckmann S."/>
            <person name="Bunk B."/>
            <person name="Jeske O."/>
            <person name="Meyerdierks A."/>
            <person name="Storesund J.E."/>
            <person name="Kallscheuer N."/>
            <person name="Luecker S."/>
            <person name="Lage O.M."/>
            <person name="Pohl T."/>
            <person name="Merkel B.J."/>
            <person name="Hornburger P."/>
            <person name="Mueller R.-W."/>
            <person name="Bruemmer F."/>
            <person name="Labrenz M."/>
            <person name="Spormann A.M."/>
            <person name="Op den Camp H."/>
            <person name="Overmann J."/>
            <person name="Amann R."/>
            <person name="Jetten M.S.M."/>
            <person name="Mascher T."/>
            <person name="Medema M.H."/>
            <person name="Devos D.P."/>
            <person name="Kaster A.-K."/>
            <person name="Ovreas L."/>
            <person name="Rohde M."/>
            <person name="Galperin M.Y."/>
            <person name="Jogler C."/>
        </authorList>
    </citation>
    <scope>NUCLEOTIDE SEQUENCE [LARGE SCALE GENOMIC DNA]</scope>
    <source>
        <strain evidence="2 3">Pr1d</strain>
    </source>
</reference>
<dbReference type="InterPro" id="IPR019734">
    <property type="entry name" value="TPR_rpt"/>
</dbReference>
<proteinExistence type="predicted"/>
<evidence type="ECO:0000313" key="2">
    <source>
        <dbReference type="EMBL" id="QEG37997.1"/>
    </source>
</evidence>
<dbReference type="SUPFAM" id="SSF48452">
    <property type="entry name" value="TPR-like"/>
    <property type="match status" value="1"/>
</dbReference>
<gene>
    <name evidence="2" type="ORF">Pr1d_53450</name>
</gene>
<keyword evidence="3" id="KW-1185">Reference proteome</keyword>
<name>A0A5B9QG10_9BACT</name>
<dbReference type="InterPro" id="IPR011990">
    <property type="entry name" value="TPR-like_helical_dom_sf"/>
</dbReference>
<evidence type="ECO:0000313" key="3">
    <source>
        <dbReference type="Proteomes" id="UP000323917"/>
    </source>
</evidence>
<protein>
    <submittedName>
        <fullName evidence="2">Tetratricopeptide repeat protein</fullName>
    </submittedName>
</protein>
<dbReference type="OrthoDB" id="283571at2"/>
<organism evidence="2 3">
    <name type="scientific">Bythopirellula goksoeyrii</name>
    <dbReference type="NCBI Taxonomy" id="1400387"/>
    <lineage>
        <taxon>Bacteria</taxon>
        <taxon>Pseudomonadati</taxon>
        <taxon>Planctomycetota</taxon>
        <taxon>Planctomycetia</taxon>
        <taxon>Pirellulales</taxon>
        <taxon>Lacipirellulaceae</taxon>
        <taxon>Bythopirellula</taxon>
    </lineage>
</organism>
<feature type="compositionally biased region" description="Basic and acidic residues" evidence="1">
    <location>
        <begin position="122"/>
        <end position="134"/>
    </location>
</feature>
<feature type="region of interest" description="Disordered" evidence="1">
    <location>
        <begin position="87"/>
        <end position="134"/>
    </location>
</feature>
<dbReference type="Gene3D" id="1.25.40.10">
    <property type="entry name" value="Tetratricopeptide repeat domain"/>
    <property type="match status" value="1"/>
</dbReference>
<dbReference type="AlphaFoldDB" id="A0A5B9QG10"/>
<dbReference type="KEGG" id="bgok:Pr1d_53450"/>
<dbReference type="SMART" id="SM00028">
    <property type="entry name" value="TPR"/>
    <property type="match status" value="2"/>
</dbReference>
<dbReference type="Proteomes" id="UP000323917">
    <property type="component" value="Chromosome"/>
</dbReference>
<accession>A0A5B9QG10</accession>
<sequence>MPQFNLLESPLISKLHASWLYRRGMMYARLRNNALAIADYTRVIEMAHAPSSIRAMALYNRALVHCATSCEVQAVEELQKVLEMPGATEQVRTEARRKLVRMQRSSNRPDSRNPRDAANPEEGVREKNSPDSPM</sequence>
<evidence type="ECO:0000256" key="1">
    <source>
        <dbReference type="SAM" id="MobiDB-lite"/>
    </source>
</evidence>
<dbReference type="RefSeq" id="WP_148076159.1">
    <property type="nucleotide sequence ID" value="NZ_CP042913.1"/>
</dbReference>
<dbReference type="EMBL" id="CP042913">
    <property type="protein sequence ID" value="QEG37997.1"/>
    <property type="molecule type" value="Genomic_DNA"/>
</dbReference>